<reference evidence="1 2" key="1">
    <citation type="submission" date="2016-10" db="EMBL/GenBank/DDBJ databases">
        <authorList>
            <person name="de Groot N.N."/>
        </authorList>
    </citation>
    <scope>NUCLEOTIDE SEQUENCE [LARGE SCALE GENOMIC DNA]</scope>
    <source>
        <strain evidence="1 2">DSM 26656</strain>
    </source>
</reference>
<organism evidence="1 2">
    <name type="scientific">Bosea lathyri</name>
    <dbReference type="NCBI Taxonomy" id="1036778"/>
    <lineage>
        <taxon>Bacteria</taxon>
        <taxon>Pseudomonadati</taxon>
        <taxon>Pseudomonadota</taxon>
        <taxon>Alphaproteobacteria</taxon>
        <taxon>Hyphomicrobiales</taxon>
        <taxon>Boseaceae</taxon>
        <taxon>Bosea</taxon>
    </lineage>
</organism>
<protein>
    <submittedName>
        <fullName evidence="1">Uncharacterized protein</fullName>
    </submittedName>
</protein>
<accession>A0A1H6D577</accession>
<dbReference type="EMBL" id="FNUY01000016">
    <property type="protein sequence ID" value="SEG80204.1"/>
    <property type="molecule type" value="Genomic_DNA"/>
</dbReference>
<dbReference type="Proteomes" id="UP000236743">
    <property type="component" value="Unassembled WGS sequence"/>
</dbReference>
<dbReference type="AlphaFoldDB" id="A0A1H6D577"/>
<proteinExistence type="predicted"/>
<gene>
    <name evidence="1" type="ORF">SAMN04488115_11611</name>
</gene>
<keyword evidence="2" id="KW-1185">Reference proteome</keyword>
<evidence type="ECO:0000313" key="2">
    <source>
        <dbReference type="Proteomes" id="UP000236743"/>
    </source>
</evidence>
<evidence type="ECO:0000313" key="1">
    <source>
        <dbReference type="EMBL" id="SEG80204.1"/>
    </source>
</evidence>
<name>A0A1H6D577_9HYPH</name>
<dbReference type="RefSeq" id="WP_103875351.1">
    <property type="nucleotide sequence ID" value="NZ_FNUY01000016.1"/>
</dbReference>
<sequence length="124" mass="14129">MLLVKPTWPTPPDFRQDNARGIFEFSTHFPKTGPSLLKPLTILGDSFTDGFTRAGIYLYFSDMYRVRWDHVPKLSVFARELPLETRHVVIQMIEVQYGALLAFADKADIALAVKTIDERFGAPK</sequence>